<name>A0A0E0DED2_9ORYZ</name>
<dbReference type="Gramene" id="OMERI04G11650.1">
    <property type="protein sequence ID" value="OMERI04G11650.1"/>
    <property type="gene ID" value="OMERI04G11650"/>
</dbReference>
<dbReference type="HOGENOM" id="CLU_2310600_0_0_1"/>
<dbReference type="EnsemblPlants" id="OMERI04G11650.1">
    <property type="protein sequence ID" value="OMERI04G11650.1"/>
    <property type="gene ID" value="OMERI04G11650"/>
</dbReference>
<proteinExistence type="predicted"/>
<sequence>MPCQIVGQVHPRGCVPLLSAAFSSRQLRILPPWPAKEAEVTGKERHVKELAILMFIESFDLGRQLKMLGKKKRGRPSSRLVGAWVASACLTSRRKQGGTP</sequence>
<dbReference type="Proteomes" id="UP000008021">
    <property type="component" value="Chromosome 4"/>
</dbReference>
<dbReference type="AlphaFoldDB" id="A0A0E0DED2"/>
<keyword evidence="2" id="KW-1185">Reference proteome</keyword>
<reference evidence="1" key="2">
    <citation type="submission" date="2018-05" db="EMBL/GenBank/DDBJ databases">
        <title>OmerRS3 (Oryza meridionalis Reference Sequence Version 3).</title>
        <authorList>
            <person name="Zhang J."/>
            <person name="Kudrna D."/>
            <person name="Lee S."/>
            <person name="Talag J."/>
            <person name="Welchert J."/>
            <person name="Wing R.A."/>
        </authorList>
    </citation>
    <scope>NUCLEOTIDE SEQUENCE [LARGE SCALE GENOMIC DNA]</scope>
    <source>
        <strain evidence="1">cv. OR44</strain>
    </source>
</reference>
<reference evidence="1" key="1">
    <citation type="submission" date="2015-04" db="UniProtKB">
        <authorList>
            <consortium name="EnsemblPlants"/>
        </authorList>
    </citation>
    <scope>IDENTIFICATION</scope>
</reference>
<accession>A0A0E0DED2</accession>
<evidence type="ECO:0000313" key="1">
    <source>
        <dbReference type="EnsemblPlants" id="OMERI04G11650.1"/>
    </source>
</evidence>
<protein>
    <submittedName>
        <fullName evidence="1">Uncharacterized protein</fullName>
    </submittedName>
</protein>
<evidence type="ECO:0000313" key="2">
    <source>
        <dbReference type="Proteomes" id="UP000008021"/>
    </source>
</evidence>
<organism evidence="1">
    <name type="scientific">Oryza meridionalis</name>
    <dbReference type="NCBI Taxonomy" id="40149"/>
    <lineage>
        <taxon>Eukaryota</taxon>
        <taxon>Viridiplantae</taxon>
        <taxon>Streptophyta</taxon>
        <taxon>Embryophyta</taxon>
        <taxon>Tracheophyta</taxon>
        <taxon>Spermatophyta</taxon>
        <taxon>Magnoliopsida</taxon>
        <taxon>Liliopsida</taxon>
        <taxon>Poales</taxon>
        <taxon>Poaceae</taxon>
        <taxon>BOP clade</taxon>
        <taxon>Oryzoideae</taxon>
        <taxon>Oryzeae</taxon>
        <taxon>Oryzinae</taxon>
        <taxon>Oryza</taxon>
    </lineage>
</organism>